<evidence type="ECO:0008006" key="3">
    <source>
        <dbReference type="Google" id="ProtNLM"/>
    </source>
</evidence>
<reference evidence="1 2" key="1">
    <citation type="submission" date="2014-04" db="EMBL/GenBank/DDBJ databases">
        <title>Evolutionary Origins and Diversification of the Mycorrhizal Mutualists.</title>
        <authorList>
            <consortium name="DOE Joint Genome Institute"/>
            <consortium name="Mycorrhizal Genomics Consortium"/>
            <person name="Kohler A."/>
            <person name="Kuo A."/>
            <person name="Nagy L.G."/>
            <person name="Floudas D."/>
            <person name="Copeland A."/>
            <person name="Barry K.W."/>
            <person name="Cichocki N."/>
            <person name="Veneault-Fourrey C."/>
            <person name="LaButti K."/>
            <person name="Lindquist E.A."/>
            <person name="Lipzen A."/>
            <person name="Lundell T."/>
            <person name="Morin E."/>
            <person name="Murat C."/>
            <person name="Riley R."/>
            <person name="Ohm R."/>
            <person name="Sun H."/>
            <person name="Tunlid A."/>
            <person name="Henrissat B."/>
            <person name="Grigoriev I.V."/>
            <person name="Hibbett D.S."/>
            <person name="Martin F."/>
        </authorList>
    </citation>
    <scope>NUCLEOTIDE SEQUENCE [LARGE SCALE GENOMIC DNA]</scope>
    <source>
        <strain evidence="1 2">FD-317 M1</strain>
    </source>
</reference>
<gene>
    <name evidence="1" type="ORF">GYMLUDRAFT_44454</name>
</gene>
<dbReference type="HOGENOM" id="CLU_645651_0_0_1"/>
<dbReference type="AlphaFoldDB" id="A0A0D0CAL3"/>
<dbReference type="Proteomes" id="UP000053593">
    <property type="component" value="Unassembled WGS sequence"/>
</dbReference>
<evidence type="ECO:0000313" key="1">
    <source>
        <dbReference type="EMBL" id="KIK59479.1"/>
    </source>
</evidence>
<organism evidence="1 2">
    <name type="scientific">Collybiopsis luxurians FD-317 M1</name>
    <dbReference type="NCBI Taxonomy" id="944289"/>
    <lineage>
        <taxon>Eukaryota</taxon>
        <taxon>Fungi</taxon>
        <taxon>Dikarya</taxon>
        <taxon>Basidiomycota</taxon>
        <taxon>Agaricomycotina</taxon>
        <taxon>Agaricomycetes</taxon>
        <taxon>Agaricomycetidae</taxon>
        <taxon>Agaricales</taxon>
        <taxon>Marasmiineae</taxon>
        <taxon>Omphalotaceae</taxon>
        <taxon>Collybiopsis</taxon>
        <taxon>Collybiopsis luxurians</taxon>
    </lineage>
</organism>
<evidence type="ECO:0000313" key="2">
    <source>
        <dbReference type="Proteomes" id="UP000053593"/>
    </source>
</evidence>
<sequence length="416" mass="47170">MSRRRSERIFKRNHRRVPNEISSIIIETLTDNFPALHSLSLVCKDFAALAQPHIFREIDLVPKIGRRPKGRDSLIHRFASLRNHSDVIKFTQRLHFSSDGASWEEFCEMTCILDLLPALISLSIDRPEYPVYQAIEASSISGTLKQLHISDPDLYSLHFLCFQRMLMSLTHLEVLAVFCLLGHTYTRALTLPSSLRVASFMGVNTDSLHAISEGLDKAPLPLLRTLVLGPYSDSVGHVDWGGIGADCQVIYDVGYVLDENDVGAFISSMSGMTTSRIMFISSKSRLPTQFLSRIILQLPSFVREICITQTSTVEPSYQFDPQQYQGEWAELDSALIQRRELGLLKRVCFRCTNFKDTCSPRHSIFGSEFLFGDYGPAEPLVEDRRILDHIENLLPRSKDAGFLEVDRDTLFFEATM</sequence>
<name>A0A0D0CAL3_9AGAR</name>
<dbReference type="EMBL" id="KN834779">
    <property type="protein sequence ID" value="KIK59479.1"/>
    <property type="molecule type" value="Genomic_DNA"/>
</dbReference>
<accession>A0A0D0CAL3</accession>
<proteinExistence type="predicted"/>
<dbReference type="OrthoDB" id="2745898at2759"/>
<protein>
    <recommendedName>
        <fullName evidence="3">F-box domain-containing protein</fullName>
    </recommendedName>
</protein>
<keyword evidence="2" id="KW-1185">Reference proteome</keyword>